<dbReference type="SUPFAM" id="SSF52738">
    <property type="entry name" value="Methylesterase CheB, C-terminal domain"/>
    <property type="match status" value="1"/>
</dbReference>
<dbReference type="NCBIfam" id="TIGR00229">
    <property type="entry name" value="sensory_box"/>
    <property type="match status" value="2"/>
</dbReference>
<evidence type="ECO:0000259" key="12">
    <source>
        <dbReference type="PROSITE" id="PS50113"/>
    </source>
</evidence>
<dbReference type="InterPro" id="IPR000014">
    <property type="entry name" value="PAS"/>
</dbReference>
<dbReference type="GO" id="GO:0000156">
    <property type="term" value="F:phosphorelay response regulator activity"/>
    <property type="evidence" value="ECO:0007669"/>
    <property type="project" value="InterPro"/>
</dbReference>
<organism evidence="15 16">
    <name type="scientific">Chitinophaga rupis</name>
    <dbReference type="NCBI Taxonomy" id="573321"/>
    <lineage>
        <taxon>Bacteria</taxon>
        <taxon>Pseudomonadati</taxon>
        <taxon>Bacteroidota</taxon>
        <taxon>Chitinophagia</taxon>
        <taxon>Chitinophagales</taxon>
        <taxon>Chitinophagaceae</taxon>
        <taxon>Chitinophaga</taxon>
    </lineage>
</organism>
<evidence type="ECO:0000259" key="14">
    <source>
        <dbReference type="PROSITE" id="PS50123"/>
    </source>
</evidence>
<feature type="active site" evidence="8">
    <location>
        <position position="42"/>
    </location>
</feature>
<dbReference type="InterPro" id="IPR035965">
    <property type="entry name" value="PAS-like_dom_sf"/>
</dbReference>
<evidence type="ECO:0000256" key="5">
    <source>
        <dbReference type="ARBA" id="ARBA00022679"/>
    </source>
</evidence>
<dbReference type="PANTHER" id="PTHR24422:SF27">
    <property type="entry name" value="PROTEIN-GLUTAMATE O-METHYLTRANSFERASE"/>
    <property type="match status" value="1"/>
</dbReference>
<dbReference type="InterPro" id="IPR003594">
    <property type="entry name" value="HATPase_dom"/>
</dbReference>
<evidence type="ECO:0000256" key="8">
    <source>
        <dbReference type="PROSITE-ProRule" id="PRU00050"/>
    </source>
</evidence>
<dbReference type="PRINTS" id="PR00996">
    <property type="entry name" value="CHERMTFRASE"/>
</dbReference>
<dbReference type="Gene3D" id="3.30.565.10">
    <property type="entry name" value="Histidine kinase-like ATPase, C-terminal domain"/>
    <property type="match status" value="1"/>
</dbReference>
<dbReference type="PROSITE" id="PS50122">
    <property type="entry name" value="CHEB"/>
    <property type="match status" value="1"/>
</dbReference>
<feature type="coiled-coil region" evidence="9">
    <location>
        <begin position="1234"/>
        <end position="1261"/>
    </location>
</feature>
<dbReference type="InterPro" id="IPR003661">
    <property type="entry name" value="HisK_dim/P_dom"/>
</dbReference>
<comment type="catalytic activity">
    <reaction evidence="2">
        <text>L-glutamyl-[protein] + S-adenosyl-L-methionine = [protein]-L-glutamate 5-O-methyl ester + S-adenosyl-L-homocysteine</text>
        <dbReference type="Rhea" id="RHEA:24452"/>
        <dbReference type="Rhea" id="RHEA-COMP:10208"/>
        <dbReference type="Rhea" id="RHEA-COMP:10311"/>
        <dbReference type="ChEBI" id="CHEBI:29973"/>
        <dbReference type="ChEBI" id="CHEBI:57856"/>
        <dbReference type="ChEBI" id="CHEBI:59789"/>
        <dbReference type="ChEBI" id="CHEBI:82795"/>
        <dbReference type="EC" id="2.1.1.80"/>
    </reaction>
</comment>
<dbReference type="InterPro" id="IPR005467">
    <property type="entry name" value="His_kinase_dom"/>
</dbReference>
<keyword evidence="6" id="KW-0949">S-adenosyl-L-methionine</keyword>
<gene>
    <name evidence="15" type="ORF">SAMN04488505_1095</name>
</gene>
<keyword evidence="9" id="KW-0175">Coiled coil</keyword>
<evidence type="ECO:0000256" key="6">
    <source>
        <dbReference type="ARBA" id="ARBA00022691"/>
    </source>
</evidence>
<dbReference type="InterPro" id="IPR001610">
    <property type="entry name" value="PAC"/>
</dbReference>
<accession>A0A1H8EQC8</accession>
<evidence type="ECO:0000256" key="4">
    <source>
        <dbReference type="ARBA" id="ARBA00022603"/>
    </source>
</evidence>
<dbReference type="Gene3D" id="1.10.155.10">
    <property type="entry name" value="Chemotaxis receptor methyltransferase CheR, N-terminal domain"/>
    <property type="match status" value="1"/>
</dbReference>
<evidence type="ECO:0000313" key="15">
    <source>
        <dbReference type="EMBL" id="SEN21703.1"/>
    </source>
</evidence>
<evidence type="ECO:0000256" key="2">
    <source>
        <dbReference type="ARBA" id="ARBA00001541"/>
    </source>
</evidence>
<dbReference type="STRING" id="573321.SAMN04488505_1095"/>
<keyword evidence="3" id="KW-0597">Phosphoprotein</keyword>
<dbReference type="InterPro" id="IPR000700">
    <property type="entry name" value="PAS-assoc_C"/>
</dbReference>
<evidence type="ECO:0000256" key="7">
    <source>
        <dbReference type="ARBA" id="ARBA00022777"/>
    </source>
</evidence>
<dbReference type="Proteomes" id="UP000198984">
    <property type="component" value="Unassembled WGS sequence"/>
</dbReference>
<dbReference type="Gene3D" id="3.40.50.150">
    <property type="entry name" value="Vaccinia Virus protein VP39"/>
    <property type="match status" value="1"/>
</dbReference>
<protein>
    <submittedName>
        <fullName evidence="15">Two-component system, chemotaxis family, CheB/CheR fusion protein</fullName>
    </submittedName>
</protein>
<dbReference type="RefSeq" id="WP_089919028.1">
    <property type="nucleotide sequence ID" value="NZ_FOBB01000009.1"/>
</dbReference>
<dbReference type="CDD" id="cd00082">
    <property type="entry name" value="HisKA"/>
    <property type="match status" value="1"/>
</dbReference>
<dbReference type="Gene3D" id="3.30.450.20">
    <property type="entry name" value="PAS domain"/>
    <property type="match status" value="4"/>
</dbReference>
<dbReference type="InterPro" id="IPR022642">
    <property type="entry name" value="CheR_C"/>
</dbReference>
<dbReference type="EMBL" id="FOBB01000009">
    <property type="protein sequence ID" value="SEN21703.1"/>
    <property type="molecule type" value="Genomic_DNA"/>
</dbReference>
<dbReference type="SMART" id="SM00138">
    <property type="entry name" value="MeTrc"/>
    <property type="match status" value="1"/>
</dbReference>
<name>A0A1H8EQC8_9BACT</name>
<dbReference type="CDD" id="cd00130">
    <property type="entry name" value="PAS"/>
    <property type="match status" value="2"/>
</dbReference>
<evidence type="ECO:0000259" key="10">
    <source>
        <dbReference type="PROSITE" id="PS50109"/>
    </source>
</evidence>
<dbReference type="Pfam" id="PF13596">
    <property type="entry name" value="PAS_10"/>
    <property type="match status" value="1"/>
</dbReference>
<dbReference type="Pfam" id="PF01339">
    <property type="entry name" value="CheB_methylest"/>
    <property type="match status" value="1"/>
</dbReference>
<dbReference type="PROSITE" id="PS50113">
    <property type="entry name" value="PAC"/>
    <property type="match status" value="2"/>
</dbReference>
<dbReference type="Pfam" id="PF02518">
    <property type="entry name" value="HATPase_c"/>
    <property type="match status" value="1"/>
</dbReference>
<dbReference type="SUPFAM" id="SSF47757">
    <property type="entry name" value="Chemotaxis receptor methyltransferase CheR, N-terminal domain"/>
    <property type="match status" value="1"/>
</dbReference>
<sequence>MKGTQQHFVVAVGASAGGLEAIQEFFDHMPQTGNLSFVVIQHLSPDHKSLLVELLGRRTHMKVVEASQNLPVMKNYIYVIPNNKQIRIERNKLLLTEKTHDKVPNNAIDVFLHSLAQDKKYKAVAVILSGTGTDGTKGISSIKENGGLVLVQEPSTAKFDGMPNSAISSGNADVIASPAGIAEAIVKEIHHIDADTLVKNPDDQTLNHIFELIHRTAGQDFHYYKTPTILRRISKRMTQLGINDHQQYVQYLEINPDECKELARDFLIGVTRFFRDPEAFQVLREKVVPELIANAEGEQLKIWVTACSTGEEAYSIAIAVDEVLESQGSRLQVKIFASDIDAANLDIASAGMYPLSIDKDVPAPLLEKYFVRKHKGYQIIPRLRKQIVFARHDITKDPPFIKNDLVSCRNMLIYMNNVLQERIFAILHFAVRKNGFLFLGPSENPPYAKGPTMQQTSAKWRIYKKLADIKPRIHFGEPLTSLLKIPREEMSAVNGDKNFDTKGQKALWSDLRNALTEDLGLIALYIDRNFEIRETMGNYEQLLTLPKRILNLNLMRMLPQDLAIMLNKEVRKAWKQEEKVHLHNLTFGKNGNTRAVDVFINPVAKAADSDYTLVVLSRPSSVLQANSSVQAGPEPYIDSDYVHSLEQELAETRKSLQLAVEDLETANEELQSSNEELLSSNEELQSSNEELQSLNEELYTLNTEHQVKIKELIELNDDLNNYFRSTDIAQIFLDTQLNIRKFNPASARMINFIESDLGRPIAHISSNIKYDQLLMDISEVQRSRKVVEKEIMLREGQNFLMRIMPYITRDEKYAGIIITFVDITIITNLNNIIRSVFNASTSAILALRTVYDAGGNASDFIIDTANNRAHEQFADPENPLMGKSLKTALPLLASPELFKEYLSVLKNDAVVHRDVYLEAQEKWFELTAVKMPHGLVVTYADITDKKKGEQKIRRSYSELNEVKENLKRLNSELEDKVKERTRELAFSEERFRLVARATNDTLWDWDLTRDKIWWSDSFTKMFGYDIENMSRARWLSYIPAEERRQVQDSIYGAINENSSQWSREYRFRRADGEYAHILDRGYILHNEFGVPYRMLGSMLDLTALRKAEKEIASNIAEKTFLAESMPLIVWTADNAGNVDFVNQQFEYYTGLHYDEALGMKWQKVIYEDDSKRLMDTWKKAAATQSDFECELRIRVANGDFRWNLLRAKARMDEKGNLISWVITNMDVHEQKVMNEVLEEKVEKRTRQLQEINRELESSNNDLQLFASVASHDLQEPLRKIHMFSKMVKDKHEGNLPQESLVYLNKIMQSATRMKALVNNILHFSKLSADSSGFEMTDINQVLREVREDFEVIIKEKNATIIAADICNMEVIRPHIQQVFQNLIGNALKFNRPGVPPVIRVSACRVAACSFDAPEKEDGRWCHIEIRDNGIGFNEQFKSRIFDLFQRLNPKDKYEGTGIGLAIVKKIIEKHNGLITADSQEGEGSVFSIILPVVQEQ</sequence>
<dbReference type="InterPro" id="IPR050903">
    <property type="entry name" value="Bact_Chemotaxis_MeTrfase"/>
</dbReference>
<feature type="active site" evidence="8">
    <location>
        <position position="134"/>
    </location>
</feature>
<dbReference type="SUPFAM" id="SSF53335">
    <property type="entry name" value="S-adenosyl-L-methionine-dependent methyltransferases"/>
    <property type="match status" value="1"/>
</dbReference>
<feature type="domain" description="CheB-type methylesterase" evidence="13">
    <location>
        <begin position="9"/>
        <end position="189"/>
    </location>
</feature>
<dbReference type="OrthoDB" id="9816309at2"/>
<dbReference type="InterPro" id="IPR036890">
    <property type="entry name" value="HATPase_C_sf"/>
</dbReference>
<dbReference type="Gene3D" id="3.40.50.180">
    <property type="entry name" value="Methylesterase CheB, C-terminal domain"/>
    <property type="match status" value="1"/>
</dbReference>
<dbReference type="SMART" id="SM00387">
    <property type="entry name" value="HATPase_c"/>
    <property type="match status" value="1"/>
</dbReference>
<dbReference type="GO" id="GO:0032259">
    <property type="term" value="P:methylation"/>
    <property type="evidence" value="ECO:0007669"/>
    <property type="project" value="UniProtKB-KW"/>
</dbReference>
<dbReference type="InterPro" id="IPR000780">
    <property type="entry name" value="CheR_MeTrfase"/>
</dbReference>
<feature type="active site" evidence="8">
    <location>
        <position position="15"/>
    </location>
</feature>
<keyword evidence="4" id="KW-0489">Methyltransferase</keyword>
<keyword evidence="7" id="KW-0418">Kinase</keyword>
<evidence type="ECO:0000259" key="13">
    <source>
        <dbReference type="PROSITE" id="PS50122"/>
    </source>
</evidence>
<dbReference type="SMART" id="SM00091">
    <property type="entry name" value="PAS"/>
    <property type="match status" value="4"/>
</dbReference>
<evidence type="ECO:0000256" key="9">
    <source>
        <dbReference type="SAM" id="Coils"/>
    </source>
</evidence>
<feature type="domain" description="PAC" evidence="12">
    <location>
        <begin position="1061"/>
        <end position="1113"/>
    </location>
</feature>
<dbReference type="Pfam" id="PF03705">
    <property type="entry name" value="CheR_N"/>
    <property type="match status" value="1"/>
</dbReference>
<dbReference type="SUPFAM" id="SSF55785">
    <property type="entry name" value="PYP-like sensor domain (PAS domain)"/>
    <property type="match status" value="3"/>
</dbReference>
<evidence type="ECO:0000259" key="11">
    <source>
        <dbReference type="PROSITE" id="PS50112"/>
    </source>
</evidence>
<dbReference type="Pfam" id="PF00512">
    <property type="entry name" value="HisKA"/>
    <property type="match status" value="1"/>
</dbReference>
<dbReference type="SMART" id="SM00086">
    <property type="entry name" value="PAC"/>
    <property type="match status" value="2"/>
</dbReference>
<dbReference type="InterPro" id="IPR022641">
    <property type="entry name" value="CheR_N"/>
</dbReference>
<dbReference type="Pfam" id="PF01739">
    <property type="entry name" value="CheR"/>
    <property type="match status" value="1"/>
</dbReference>
<feature type="domain" description="Histidine kinase" evidence="10">
    <location>
        <begin position="1268"/>
        <end position="1494"/>
    </location>
</feature>
<dbReference type="GO" id="GO:0006935">
    <property type="term" value="P:chemotaxis"/>
    <property type="evidence" value="ECO:0007669"/>
    <property type="project" value="UniProtKB-UniRule"/>
</dbReference>
<dbReference type="GO" id="GO:0000155">
    <property type="term" value="F:phosphorelay sensor kinase activity"/>
    <property type="evidence" value="ECO:0007669"/>
    <property type="project" value="InterPro"/>
</dbReference>
<feature type="domain" description="PAS" evidence="11">
    <location>
        <begin position="987"/>
        <end position="1057"/>
    </location>
</feature>
<dbReference type="GO" id="GO:0008983">
    <property type="term" value="F:protein-glutamate O-methyltransferase activity"/>
    <property type="evidence" value="ECO:0007669"/>
    <property type="project" value="UniProtKB-EC"/>
</dbReference>
<dbReference type="SUPFAM" id="SSF55874">
    <property type="entry name" value="ATPase domain of HSP90 chaperone/DNA topoisomerase II/histidine kinase"/>
    <property type="match status" value="1"/>
</dbReference>
<dbReference type="Gene3D" id="1.10.287.130">
    <property type="match status" value="1"/>
</dbReference>
<dbReference type="PROSITE" id="PS50123">
    <property type="entry name" value="CHER"/>
    <property type="match status" value="1"/>
</dbReference>
<dbReference type="InterPro" id="IPR013655">
    <property type="entry name" value="PAS_fold_3"/>
</dbReference>
<dbReference type="GO" id="GO:0005737">
    <property type="term" value="C:cytoplasm"/>
    <property type="evidence" value="ECO:0007669"/>
    <property type="project" value="InterPro"/>
</dbReference>
<feature type="domain" description="PAC" evidence="12">
    <location>
        <begin position="1187"/>
        <end position="1239"/>
    </location>
</feature>
<dbReference type="PROSITE" id="PS50109">
    <property type="entry name" value="HIS_KIN"/>
    <property type="match status" value="1"/>
</dbReference>
<reference evidence="15 16" key="1">
    <citation type="submission" date="2016-10" db="EMBL/GenBank/DDBJ databases">
        <authorList>
            <person name="de Groot N.N."/>
        </authorList>
    </citation>
    <scope>NUCLEOTIDE SEQUENCE [LARGE SCALE GENOMIC DNA]</scope>
    <source>
        <strain evidence="15 16">DSM 21039</strain>
    </source>
</reference>
<keyword evidence="5" id="KW-0808">Transferase</keyword>
<dbReference type="FunFam" id="3.30.450.20:FF:000099">
    <property type="entry name" value="Sensory box sensor histidine kinase"/>
    <property type="match status" value="1"/>
</dbReference>
<dbReference type="CDD" id="cd16434">
    <property type="entry name" value="CheB-CheR_fusion"/>
    <property type="match status" value="1"/>
</dbReference>
<evidence type="ECO:0000256" key="3">
    <source>
        <dbReference type="ARBA" id="ARBA00022553"/>
    </source>
</evidence>
<dbReference type="InterPro" id="IPR000673">
    <property type="entry name" value="Sig_transdc_resp-reg_Me-estase"/>
</dbReference>
<dbReference type="PROSITE" id="PS50112">
    <property type="entry name" value="PAS"/>
    <property type="match status" value="2"/>
</dbReference>
<evidence type="ECO:0000256" key="1">
    <source>
        <dbReference type="ARBA" id="ARBA00000085"/>
    </source>
</evidence>
<keyword evidence="8" id="KW-0378">Hydrolase</keyword>
<dbReference type="InterPro" id="IPR035909">
    <property type="entry name" value="CheB_C"/>
</dbReference>
<dbReference type="GO" id="GO:0008984">
    <property type="term" value="F:protein-glutamate methylesterase activity"/>
    <property type="evidence" value="ECO:0007669"/>
    <property type="project" value="InterPro"/>
</dbReference>
<dbReference type="FunFam" id="3.30.565.10:FF:000006">
    <property type="entry name" value="Sensor histidine kinase WalK"/>
    <property type="match status" value="1"/>
</dbReference>
<dbReference type="InterPro" id="IPR036804">
    <property type="entry name" value="CheR_N_sf"/>
</dbReference>
<feature type="domain" description="PAS" evidence="11">
    <location>
        <begin position="1121"/>
        <end position="1184"/>
    </location>
</feature>
<feature type="domain" description="CheR-type methyltransferase" evidence="14">
    <location>
        <begin position="203"/>
        <end position="443"/>
    </location>
</feature>
<proteinExistence type="predicted"/>
<feature type="coiled-coil region" evidence="9">
    <location>
        <begin position="945"/>
        <end position="990"/>
    </location>
</feature>
<evidence type="ECO:0000313" key="16">
    <source>
        <dbReference type="Proteomes" id="UP000198984"/>
    </source>
</evidence>
<dbReference type="PANTHER" id="PTHR24422">
    <property type="entry name" value="CHEMOTAXIS PROTEIN METHYLTRANSFERASE"/>
    <property type="match status" value="1"/>
</dbReference>
<keyword evidence="16" id="KW-1185">Reference proteome</keyword>
<dbReference type="Pfam" id="PF08447">
    <property type="entry name" value="PAS_3"/>
    <property type="match status" value="2"/>
</dbReference>
<comment type="catalytic activity">
    <reaction evidence="1">
        <text>ATP + protein L-histidine = ADP + protein N-phospho-L-histidine.</text>
        <dbReference type="EC" id="2.7.13.3"/>
    </reaction>
</comment>
<feature type="coiled-coil region" evidence="9">
    <location>
        <begin position="642"/>
        <end position="704"/>
    </location>
</feature>
<dbReference type="InterPro" id="IPR036097">
    <property type="entry name" value="HisK_dim/P_sf"/>
</dbReference>
<dbReference type="InterPro" id="IPR029063">
    <property type="entry name" value="SAM-dependent_MTases_sf"/>
</dbReference>
<dbReference type="SUPFAM" id="SSF47384">
    <property type="entry name" value="Homodimeric domain of signal transducing histidine kinase"/>
    <property type="match status" value="1"/>
</dbReference>
<dbReference type="SMART" id="SM00388">
    <property type="entry name" value="HisKA"/>
    <property type="match status" value="1"/>
</dbReference>
<keyword evidence="8" id="KW-0145">Chemotaxis</keyword>